<dbReference type="EMBL" id="JJMM01000004">
    <property type="protein sequence ID" value="KDR96371.1"/>
    <property type="molecule type" value="Genomic_DNA"/>
</dbReference>
<reference evidence="8 9" key="1">
    <citation type="submission" date="2014-03" db="EMBL/GenBank/DDBJ databases">
        <title>Genome sequence of Clostridium litorale W6, DSM 5388.</title>
        <authorList>
            <person name="Poehlein A."/>
            <person name="Jagirdar A."/>
            <person name="Khonsari B."/>
            <person name="Chibani C.M."/>
            <person name="Gutierrez Gutierrez D.A."/>
            <person name="Davydova E."/>
            <person name="Alghaithi H.S."/>
            <person name="Nair K.P."/>
            <person name="Dhamotharan K."/>
            <person name="Chandran L."/>
            <person name="G W."/>
            <person name="Daniel R."/>
        </authorList>
    </citation>
    <scope>NUCLEOTIDE SEQUENCE [LARGE SCALE GENOMIC DNA]</scope>
    <source>
        <strain evidence="8 9">W6</strain>
    </source>
</reference>
<dbReference type="eggNOG" id="COG1396">
    <property type="taxonomic scope" value="Bacteria"/>
</dbReference>
<keyword evidence="9" id="KW-1185">Reference proteome</keyword>
<keyword evidence="3" id="KW-0677">Repeat</keyword>
<evidence type="ECO:0000259" key="7">
    <source>
        <dbReference type="PROSITE" id="PS50943"/>
    </source>
</evidence>
<dbReference type="Gene3D" id="1.25.40.10">
    <property type="entry name" value="Tetratricopeptide repeat domain"/>
    <property type="match status" value="3"/>
</dbReference>
<dbReference type="AlphaFoldDB" id="A0A069RH75"/>
<accession>A0A069RH75</accession>
<gene>
    <name evidence="8" type="ORF">CLIT_4c02090</name>
</gene>
<dbReference type="InterPro" id="IPR011990">
    <property type="entry name" value="TPR-like_helical_dom_sf"/>
</dbReference>
<dbReference type="InterPro" id="IPR001387">
    <property type="entry name" value="Cro/C1-type_HTH"/>
</dbReference>
<dbReference type="GO" id="GO:0003677">
    <property type="term" value="F:DNA binding"/>
    <property type="evidence" value="ECO:0007669"/>
    <property type="project" value="InterPro"/>
</dbReference>
<dbReference type="SMART" id="SM00028">
    <property type="entry name" value="TPR"/>
    <property type="match status" value="7"/>
</dbReference>
<evidence type="ECO:0000256" key="1">
    <source>
        <dbReference type="ARBA" id="ARBA00004496"/>
    </source>
</evidence>
<keyword evidence="4 6" id="KW-0802">TPR repeat</keyword>
<dbReference type="PANTHER" id="PTHR46630:SF1">
    <property type="entry name" value="TETRATRICOPEPTIDE REPEAT PROTEIN 29"/>
    <property type="match status" value="1"/>
</dbReference>
<dbReference type="PANTHER" id="PTHR46630">
    <property type="entry name" value="TETRATRICOPEPTIDE REPEAT PROTEIN 29"/>
    <property type="match status" value="1"/>
</dbReference>
<feature type="repeat" description="TPR" evidence="6">
    <location>
        <begin position="237"/>
        <end position="270"/>
    </location>
</feature>
<dbReference type="PROSITE" id="PS50005">
    <property type="entry name" value="TPR"/>
    <property type="match status" value="2"/>
</dbReference>
<evidence type="ECO:0000256" key="6">
    <source>
        <dbReference type="PROSITE-ProRule" id="PRU00339"/>
    </source>
</evidence>
<evidence type="ECO:0000313" key="8">
    <source>
        <dbReference type="EMBL" id="KDR96371.1"/>
    </source>
</evidence>
<dbReference type="SUPFAM" id="SSF48452">
    <property type="entry name" value="TPR-like"/>
    <property type="match status" value="3"/>
</dbReference>
<dbReference type="InterPro" id="IPR019734">
    <property type="entry name" value="TPR_rpt"/>
</dbReference>
<dbReference type="CDD" id="cd00093">
    <property type="entry name" value="HTH_XRE"/>
    <property type="match status" value="1"/>
</dbReference>
<protein>
    <submittedName>
        <fullName evidence="8">Putative transcriptional regulator</fullName>
    </submittedName>
</protein>
<evidence type="ECO:0000313" key="9">
    <source>
        <dbReference type="Proteomes" id="UP000027946"/>
    </source>
</evidence>
<proteinExistence type="inferred from homology"/>
<dbReference type="RefSeq" id="WP_038262266.1">
    <property type="nucleotide sequence ID" value="NZ_FSRH01000013.1"/>
</dbReference>
<name>A0A069RH75_PEPLI</name>
<dbReference type="Pfam" id="PF13181">
    <property type="entry name" value="TPR_8"/>
    <property type="match status" value="2"/>
</dbReference>
<dbReference type="GO" id="GO:0005737">
    <property type="term" value="C:cytoplasm"/>
    <property type="evidence" value="ECO:0007669"/>
    <property type="project" value="UniProtKB-SubCell"/>
</dbReference>
<dbReference type="PROSITE" id="PS50943">
    <property type="entry name" value="HTH_CROC1"/>
    <property type="match status" value="1"/>
</dbReference>
<comment type="similarity">
    <text evidence="5">Belongs to the Rap family.</text>
</comment>
<organism evidence="8 9">
    <name type="scientific">Peptoclostridium litorale DSM 5388</name>
    <dbReference type="NCBI Taxonomy" id="1121324"/>
    <lineage>
        <taxon>Bacteria</taxon>
        <taxon>Bacillati</taxon>
        <taxon>Bacillota</taxon>
        <taxon>Clostridia</taxon>
        <taxon>Peptostreptococcales</taxon>
        <taxon>Peptoclostridiaceae</taxon>
        <taxon>Peptoclostridium</taxon>
    </lineage>
</organism>
<evidence type="ECO:0000256" key="2">
    <source>
        <dbReference type="ARBA" id="ARBA00022490"/>
    </source>
</evidence>
<evidence type="ECO:0000256" key="4">
    <source>
        <dbReference type="ARBA" id="ARBA00022803"/>
    </source>
</evidence>
<dbReference type="OrthoDB" id="2986817at2"/>
<sequence length="433" mass="50423">MDILTLGQKIKKLRKEKNMTLKELAGSRVTAAQISHIERDKSYPSQDLLEYFSQKLGVSVDYLVESKESQVKKISEALLLKGEYYIKNSKLKSAKDELTRVIELCKEYRVYSICAKAKFLMSSVYKDEKEYTMAASMLEKSLILNIKTSNVKGSLNCYIELGKIYMLQKCYKPAMDKFIQGKNFLSDSNIVNYEIERLLYINISYCSMELGDYEEALYYSKKADEIEEKMKDYRHKGNSLFLLGNKYLNEGDYIKAKKYFAKALDVFMEHEKTSEQAKTYAVMSYIYKKLEQYPESIEKIKKAYELRMDSQDKELIHIIFDYINVLLSSGGIDEAKQLSKEALSISIQIKDKVLEARSIKYYAKVSLNQGEMDIALENMQRCIELLEKYGDKKELADNYFELAEIYSKISSEKELEYYSRGVKIYKELEIIAN</sequence>
<feature type="domain" description="HTH cro/C1-type" evidence="7">
    <location>
        <begin position="10"/>
        <end position="63"/>
    </location>
</feature>
<dbReference type="STRING" id="1121324.CLIT_4c02090"/>
<evidence type="ECO:0000256" key="5">
    <source>
        <dbReference type="ARBA" id="ARBA00038253"/>
    </source>
</evidence>
<comment type="subcellular location">
    <subcellularLocation>
        <location evidence="1">Cytoplasm</location>
    </subcellularLocation>
</comment>
<dbReference type="InterPro" id="IPR051476">
    <property type="entry name" value="Bac_ResReg_Asp_Phosphatase"/>
</dbReference>
<dbReference type="SMART" id="SM00530">
    <property type="entry name" value="HTH_XRE"/>
    <property type="match status" value="1"/>
</dbReference>
<evidence type="ECO:0000256" key="3">
    <source>
        <dbReference type="ARBA" id="ARBA00022737"/>
    </source>
</evidence>
<dbReference type="SUPFAM" id="SSF47413">
    <property type="entry name" value="lambda repressor-like DNA-binding domains"/>
    <property type="match status" value="1"/>
</dbReference>
<dbReference type="InterPro" id="IPR010982">
    <property type="entry name" value="Lambda_DNA-bd_dom_sf"/>
</dbReference>
<feature type="repeat" description="TPR" evidence="6">
    <location>
        <begin position="277"/>
        <end position="310"/>
    </location>
</feature>
<dbReference type="eggNOG" id="COG0457">
    <property type="taxonomic scope" value="Bacteria"/>
</dbReference>
<dbReference type="Proteomes" id="UP000027946">
    <property type="component" value="Unassembled WGS sequence"/>
</dbReference>
<dbReference type="Gene3D" id="1.10.260.40">
    <property type="entry name" value="lambda repressor-like DNA-binding domains"/>
    <property type="match status" value="1"/>
</dbReference>
<comment type="caution">
    <text evidence="8">The sequence shown here is derived from an EMBL/GenBank/DDBJ whole genome shotgun (WGS) entry which is preliminary data.</text>
</comment>
<dbReference type="Pfam" id="PF01381">
    <property type="entry name" value="HTH_3"/>
    <property type="match status" value="1"/>
</dbReference>
<keyword evidence="2" id="KW-0963">Cytoplasm</keyword>